<dbReference type="RefSeq" id="WP_090622382.1">
    <property type="nucleotide sequence ID" value="NZ_FOFD01000008.1"/>
</dbReference>
<gene>
    <name evidence="5" type="ORF">SAMN04489841_4589</name>
</gene>
<feature type="transmembrane region" description="Helical" evidence="2">
    <location>
        <begin position="123"/>
        <end position="145"/>
    </location>
</feature>
<dbReference type="SUPFAM" id="SSF160113">
    <property type="entry name" value="YegP-like"/>
    <property type="match status" value="13"/>
</dbReference>
<feature type="domain" description="DUF1508" evidence="3">
    <location>
        <begin position="573"/>
        <end position="618"/>
    </location>
</feature>
<dbReference type="InterPro" id="IPR055563">
    <property type="entry name" value="CdpA_N"/>
</dbReference>
<dbReference type="AlphaFoldDB" id="A0A1H9S584"/>
<feature type="compositionally biased region" description="Acidic residues" evidence="1">
    <location>
        <begin position="488"/>
        <end position="498"/>
    </location>
</feature>
<reference evidence="6" key="1">
    <citation type="submission" date="2016-10" db="EMBL/GenBank/DDBJ databases">
        <authorList>
            <person name="Varghese N."/>
            <person name="Submissions S."/>
        </authorList>
    </citation>
    <scope>NUCLEOTIDE SEQUENCE [LARGE SCALE GENOMIC DNA]</scope>
    <source>
        <strain evidence="6">DSM 25055</strain>
    </source>
</reference>
<keyword evidence="2" id="KW-0472">Membrane</keyword>
<dbReference type="Pfam" id="PF07411">
    <property type="entry name" value="DUF1508"/>
    <property type="match status" value="4"/>
</dbReference>
<accession>A0A1H9S584</accession>
<name>A0A1H9S584_9EURY</name>
<sequence length="967" mass="106793">MASLTDIHQNLFQLYEHYVGEPDSSKDVYGYWLFIVGYVIGAAGVATFVIGYAGEGDNYALIRMSGVTAAAGLAFCLFGIVLMLPVRRRGIQASVVGLLIALGGVGFFGWAYPYNWRELGVDYSVQVISVYAFGVGIIAGVTALVPVLTGQRGMFVEEEGKTDDPPILTGDAMESAQFAVFRDENGDWKWHVLHLEALAQSNESAVTRPDATEGIERVKSQISSAGLMELTTSAFRLYEDRDGTWQWTLARDDGSIVGTCAGEFDRRDGAEESVSFLKDRGPDADVIEIEGAAFTYAEKRDQWHWTLVDDDRTPLASSETGHATQERAEEAARTFAERFDRARVLDIDHIGVELCERADGWTWRFVDATDEVVATSTHEFGSRRAAEEAAESLLPELESASVTVSGEPTYELYESGEEWRYRLVDETGHVVARGPEGTAEHSGSERWAEQFSENAVEADVVEIEAAEYEVYPADDASAGSSASTADSEFAEAIDEPEPAADGGTTVDDAAADEGNPWHWRLVTDDRDIIAASTEPHGDADSATEAIERVRQQASEADLIEFENAAFQVYEADSGEWRWRLIDEDGNVLADSGEEHTSRGEAAEAMMTLKEQAPDAELLEIETAAFELFVNEDNEWGWRLIDKGGKLVAEDPTTHPTRDAAREAMNRLLEHLDSDVRTMDRAIFQTYATEDWHWRFVLPPGETVAVGDEAHPTRDELVDSLDDVRDAAATAQQFTIGNVSVQLYGNGESHFRLLDRDREEIADSNVSYADHDAAKAGVEDLQRHVADAPIFAIEEAAIRLDGDDEWTWELVDRDREVFANAVGTEATKDDLLDAIDTVRQLAPMAGRVDFDVASFELVADEDDRWQWRLIDEDGRTVATGSEMHETAEAARAALEDVRALIESASILEIDSVSFELHTAEDGWVWQLIDEYGATMAESTQTYETRTAAREAMNDVKAQAPEGWITFTE</sequence>
<feature type="region of interest" description="Disordered" evidence="1">
    <location>
        <begin position="474"/>
        <end position="515"/>
    </location>
</feature>
<dbReference type="Gene3D" id="2.30.29.80">
    <property type="match status" value="6"/>
</dbReference>
<protein>
    <submittedName>
        <fullName evidence="5">Uncharacterized conserved protein YegP, UPF0339 family</fullName>
    </submittedName>
</protein>
<dbReference type="OrthoDB" id="108721at2157"/>
<evidence type="ECO:0000256" key="2">
    <source>
        <dbReference type="SAM" id="Phobius"/>
    </source>
</evidence>
<feature type="transmembrane region" description="Helical" evidence="2">
    <location>
        <begin position="31"/>
        <end position="54"/>
    </location>
</feature>
<keyword evidence="2" id="KW-0812">Transmembrane</keyword>
<feature type="transmembrane region" description="Helical" evidence="2">
    <location>
        <begin position="91"/>
        <end position="111"/>
    </location>
</feature>
<evidence type="ECO:0000259" key="3">
    <source>
        <dbReference type="Pfam" id="PF07411"/>
    </source>
</evidence>
<evidence type="ECO:0000256" key="1">
    <source>
        <dbReference type="SAM" id="MobiDB-lite"/>
    </source>
</evidence>
<proteinExistence type="predicted"/>
<feature type="domain" description="DUF1508" evidence="3">
    <location>
        <begin position="514"/>
        <end position="560"/>
    </location>
</feature>
<evidence type="ECO:0000313" key="6">
    <source>
        <dbReference type="Proteomes" id="UP000199114"/>
    </source>
</evidence>
<dbReference type="InterPro" id="IPR036913">
    <property type="entry name" value="YegP-like_sf"/>
</dbReference>
<feature type="domain" description="DUF1508" evidence="3">
    <location>
        <begin position="859"/>
        <end position="906"/>
    </location>
</feature>
<keyword evidence="6" id="KW-1185">Reference proteome</keyword>
<dbReference type="Proteomes" id="UP000199114">
    <property type="component" value="Unassembled WGS sequence"/>
</dbReference>
<dbReference type="Pfam" id="PF23600">
    <property type="entry name" value="CdpA_N"/>
    <property type="match status" value="1"/>
</dbReference>
<dbReference type="EMBL" id="FOFD01000008">
    <property type="protein sequence ID" value="SER80216.1"/>
    <property type="molecule type" value="Genomic_DNA"/>
</dbReference>
<feature type="transmembrane region" description="Helical" evidence="2">
    <location>
        <begin position="60"/>
        <end position="84"/>
    </location>
</feature>
<feature type="domain" description="Cell division protein A N-terminal" evidence="4">
    <location>
        <begin position="10"/>
        <end position="153"/>
    </location>
</feature>
<keyword evidence="2" id="KW-1133">Transmembrane helix</keyword>
<evidence type="ECO:0000313" key="5">
    <source>
        <dbReference type="EMBL" id="SER80216.1"/>
    </source>
</evidence>
<feature type="domain" description="DUF1508" evidence="3">
    <location>
        <begin position="745"/>
        <end position="789"/>
    </location>
</feature>
<evidence type="ECO:0000259" key="4">
    <source>
        <dbReference type="Pfam" id="PF23600"/>
    </source>
</evidence>
<feature type="compositionally biased region" description="Low complexity" evidence="1">
    <location>
        <begin position="474"/>
        <end position="487"/>
    </location>
</feature>
<feature type="compositionally biased region" description="Low complexity" evidence="1">
    <location>
        <begin position="499"/>
        <end position="508"/>
    </location>
</feature>
<organism evidence="5 6">
    <name type="scientific">Natrinema salaciae</name>
    <dbReference type="NCBI Taxonomy" id="1186196"/>
    <lineage>
        <taxon>Archaea</taxon>
        <taxon>Methanobacteriati</taxon>
        <taxon>Methanobacteriota</taxon>
        <taxon>Stenosarchaea group</taxon>
        <taxon>Halobacteria</taxon>
        <taxon>Halobacteriales</taxon>
        <taxon>Natrialbaceae</taxon>
        <taxon>Natrinema</taxon>
    </lineage>
</organism>
<dbReference type="InterPro" id="IPR010879">
    <property type="entry name" value="DUF1508"/>
</dbReference>